<evidence type="ECO:0000256" key="1">
    <source>
        <dbReference type="SAM" id="Phobius"/>
    </source>
</evidence>
<keyword evidence="1" id="KW-0812">Transmembrane</keyword>
<gene>
    <name evidence="2" type="ORF">FYJ78_11970</name>
</gene>
<keyword evidence="1" id="KW-0472">Membrane</keyword>
<organism evidence="2 3">
    <name type="scientific">Selenomonas montiformis</name>
    <dbReference type="NCBI Taxonomy" id="2652285"/>
    <lineage>
        <taxon>Bacteria</taxon>
        <taxon>Bacillati</taxon>
        <taxon>Bacillota</taxon>
        <taxon>Negativicutes</taxon>
        <taxon>Selenomonadales</taxon>
        <taxon>Selenomonadaceae</taxon>
        <taxon>Selenomonas</taxon>
    </lineage>
</organism>
<name>A0A6I2UXF9_9FIRM</name>
<sequence length="69" mass="7958">MRKISFWKQYGKKISNAGIVLLVALAVWEKARSGGADSLFREQDLYILIGAVLAMVLLRWFARRHTHKK</sequence>
<keyword evidence="3" id="KW-1185">Reference proteome</keyword>
<protein>
    <submittedName>
        <fullName evidence="2">Uncharacterized protein</fullName>
    </submittedName>
</protein>
<comment type="caution">
    <text evidence="2">The sequence shown here is derived from an EMBL/GenBank/DDBJ whole genome shotgun (WGS) entry which is preliminary data.</text>
</comment>
<dbReference type="AlphaFoldDB" id="A0A6I2UXF9"/>
<keyword evidence="1" id="KW-1133">Transmembrane helix</keyword>
<dbReference type="RefSeq" id="WP_154621633.1">
    <property type="nucleotide sequence ID" value="NZ_CBCTNG010000019.1"/>
</dbReference>
<evidence type="ECO:0000313" key="3">
    <source>
        <dbReference type="Proteomes" id="UP000430222"/>
    </source>
</evidence>
<reference evidence="2 3" key="1">
    <citation type="submission" date="2019-08" db="EMBL/GenBank/DDBJ databases">
        <title>In-depth cultivation of the pig gut microbiome towards novel bacterial diversity and tailored functional studies.</title>
        <authorList>
            <person name="Wylensek D."/>
            <person name="Hitch T.C.A."/>
            <person name="Clavel T."/>
        </authorList>
    </citation>
    <scope>NUCLEOTIDE SEQUENCE [LARGE SCALE GENOMIC DNA]</scope>
    <source>
        <strain evidence="3">WCA-380-WT-3B3</strain>
    </source>
</reference>
<accession>A0A6I2UXF9</accession>
<proteinExistence type="predicted"/>
<dbReference type="EMBL" id="VUNL01000017">
    <property type="protein sequence ID" value="MSV25867.1"/>
    <property type="molecule type" value="Genomic_DNA"/>
</dbReference>
<evidence type="ECO:0000313" key="2">
    <source>
        <dbReference type="EMBL" id="MSV25867.1"/>
    </source>
</evidence>
<dbReference type="Proteomes" id="UP000430222">
    <property type="component" value="Unassembled WGS sequence"/>
</dbReference>
<feature type="transmembrane region" description="Helical" evidence="1">
    <location>
        <begin position="45"/>
        <end position="62"/>
    </location>
</feature>